<protein>
    <submittedName>
        <fullName evidence="7">Response regulator transcription factor</fullName>
    </submittedName>
</protein>
<dbReference type="OrthoDB" id="9808843at2"/>
<dbReference type="EMBL" id="SDKM01000012">
    <property type="protein sequence ID" value="RYP86287.1"/>
    <property type="molecule type" value="Genomic_DNA"/>
</dbReference>
<keyword evidence="1" id="KW-0805">Transcription regulation</keyword>
<dbReference type="PANTHER" id="PTHR43214:SF24">
    <property type="entry name" value="TRANSCRIPTIONAL REGULATORY PROTEIN NARL-RELATED"/>
    <property type="match status" value="1"/>
</dbReference>
<evidence type="ECO:0000259" key="6">
    <source>
        <dbReference type="PROSITE" id="PS50110"/>
    </source>
</evidence>
<evidence type="ECO:0000256" key="3">
    <source>
        <dbReference type="ARBA" id="ARBA00023163"/>
    </source>
</evidence>
<dbReference type="RefSeq" id="WP_134716794.1">
    <property type="nucleotide sequence ID" value="NZ_SDKM01000012.1"/>
</dbReference>
<dbReference type="InterPro" id="IPR058245">
    <property type="entry name" value="NreC/VraR/RcsB-like_REC"/>
</dbReference>
<name>A0A4Q4ZE14_9ACTN</name>
<accession>A0A4Q4ZE14</accession>
<dbReference type="Pfam" id="PF00072">
    <property type="entry name" value="Response_reg"/>
    <property type="match status" value="1"/>
</dbReference>
<evidence type="ECO:0000313" key="7">
    <source>
        <dbReference type="EMBL" id="RYP86287.1"/>
    </source>
</evidence>
<dbReference type="SUPFAM" id="SSF52172">
    <property type="entry name" value="CheY-like"/>
    <property type="match status" value="1"/>
</dbReference>
<comment type="caution">
    <text evidence="7">The sequence shown here is derived from an EMBL/GenBank/DDBJ whole genome shotgun (WGS) entry which is preliminary data.</text>
</comment>
<feature type="modified residue" description="4-aspartylphosphate" evidence="4">
    <location>
        <position position="61"/>
    </location>
</feature>
<feature type="domain" description="Response regulatory" evidence="6">
    <location>
        <begin position="10"/>
        <end position="126"/>
    </location>
</feature>
<keyword evidence="8" id="KW-1185">Reference proteome</keyword>
<dbReference type="CDD" id="cd17535">
    <property type="entry name" value="REC_NarL-like"/>
    <property type="match status" value="1"/>
</dbReference>
<gene>
    <name evidence="7" type="ORF">EKO23_10065</name>
</gene>
<keyword evidence="2" id="KW-0238">DNA-binding</keyword>
<dbReference type="PROSITE" id="PS50110">
    <property type="entry name" value="RESPONSE_REGULATORY"/>
    <property type="match status" value="1"/>
</dbReference>
<dbReference type="InterPro" id="IPR001789">
    <property type="entry name" value="Sig_transdc_resp-reg_receiver"/>
</dbReference>
<dbReference type="Gene3D" id="3.40.50.2300">
    <property type="match status" value="1"/>
</dbReference>
<evidence type="ECO:0000256" key="4">
    <source>
        <dbReference type="PROSITE-ProRule" id="PRU00169"/>
    </source>
</evidence>
<dbReference type="PANTHER" id="PTHR43214">
    <property type="entry name" value="TWO-COMPONENT RESPONSE REGULATOR"/>
    <property type="match status" value="1"/>
</dbReference>
<dbReference type="GO" id="GO:0000160">
    <property type="term" value="P:phosphorelay signal transduction system"/>
    <property type="evidence" value="ECO:0007669"/>
    <property type="project" value="InterPro"/>
</dbReference>
<dbReference type="AlphaFoldDB" id="A0A4Q4ZE14"/>
<organism evidence="7 8">
    <name type="scientific">Nocardioides guangzhouensis</name>
    <dbReference type="NCBI Taxonomy" id="2497878"/>
    <lineage>
        <taxon>Bacteria</taxon>
        <taxon>Bacillati</taxon>
        <taxon>Actinomycetota</taxon>
        <taxon>Actinomycetes</taxon>
        <taxon>Propionibacteriales</taxon>
        <taxon>Nocardioidaceae</taxon>
        <taxon>Nocardioides</taxon>
    </lineage>
</organism>
<dbReference type="InterPro" id="IPR039420">
    <property type="entry name" value="WalR-like"/>
</dbReference>
<evidence type="ECO:0000313" key="8">
    <source>
        <dbReference type="Proteomes" id="UP000295198"/>
    </source>
</evidence>
<keyword evidence="3" id="KW-0804">Transcription</keyword>
<dbReference type="InterPro" id="IPR011006">
    <property type="entry name" value="CheY-like_superfamily"/>
</dbReference>
<evidence type="ECO:0000256" key="2">
    <source>
        <dbReference type="ARBA" id="ARBA00023125"/>
    </source>
</evidence>
<dbReference type="GO" id="GO:0003677">
    <property type="term" value="F:DNA binding"/>
    <property type="evidence" value="ECO:0007669"/>
    <property type="project" value="UniProtKB-KW"/>
</dbReference>
<evidence type="ECO:0000256" key="1">
    <source>
        <dbReference type="ARBA" id="ARBA00023015"/>
    </source>
</evidence>
<dbReference type="SMART" id="SM00448">
    <property type="entry name" value="REC"/>
    <property type="match status" value="1"/>
</dbReference>
<proteinExistence type="predicted"/>
<evidence type="ECO:0000256" key="5">
    <source>
        <dbReference type="SAM" id="MobiDB-lite"/>
    </source>
</evidence>
<reference evidence="7 8" key="1">
    <citation type="submission" date="2019-01" db="EMBL/GenBank/DDBJ databases">
        <title>Nocardioides guangzhouensis sp. nov., an actinobacterium isolated from soil.</title>
        <authorList>
            <person name="Fu Y."/>
            <person name="Cai Y."/>
            <person name="Lin Z."/>
            <person name="Chen P."/>
        </authorList>
    </citation>
    <scope>NUCLEOTIDE SEQUENCE [LARGE SCALE GENOMIC DNA]</scope>
    <source>
        <strain evidence="7 8">130</strain>
    </source>
</reference>
<sequence>MAGYVSNIVKVYLLDDHDLVRRGLRDLLAAARDIQVVGDSSSARGAARAILELGTNVMVLDLQLQDGTGIEVCREVRAVDPSVSGLLLTSFDEDEALAAAILAGAGGYIVKASRSADLIGAVRRLSGGRSMIDPALAEPVIGRLRSQIPIPPLDDHEQLVLGHVLDGLTDSEVADRMGMEVGPTGAEVAALIGRITSPAPEQGHLTSRSSPGKHRRG</sequence>
<dbReference type="Proteomes" id="UP000295198">
    <property type="component" value="Unassembled WGS sequence"/>
</dbReference>
<keyword evidence="4" id="KW-0597">Phosphoprotein</keyword>
<feature type="region of interest" description="Disordered" evidence="5">
    <location>
        <begin position="197"/>
        <end position="217"/>
    </location>
</feature>